<evidence type="ECO:0000313" key="2">
    <source>
        <dbReference type="Proteomes" id="UP000237105"/>
    </source>
</evidence>
<name>A0A2P5DCC7_PARAD</name>
<dbReference type="PROSITE" id="PS51450">
    <property type="entry name" value="LRR"/>
    <property type="match status" value="1"/>
</dbReference>
<dbReference type="OrthoDB" id="1106484at2759"/>
<dbReference type="EMBL" id="JXTB01000047">
    <property type="protein sequence ID" value="PON70937.1"/>
    <property type="molecule type" value="Genomic_DNA"/>
</dbReference>
<reference evidence="2" key="1">
    <citation type="submission" date="2016-06" db="EMBL/GenBank/DDBJ databases">
        <title>Parallel loss of symbiosis genes in relatives of nitrogen-fixing non-legume Parasponia.</title>
        <authorList>
            <person name="Van Velzen R."/>
            <person name="Holmer R."/>
            <person name="Bu F."/>
            <person name="Rutten L."/>
            <person name="Van Zeijl A."/>
            <person name="Liu W."/>
            <person name="Santuari L."/>
            <person name="Cao Q."/>
            <person name="Sharma T."/>
            <person name="Shen D."/>
            <person name="Roswanjaya Y."/>
            <person name="Wardhani T."/>
            <person name="Kalhor M.S."/>
            <person name="Jansen J."/>
            <person name="Van den Hoogen J."/>
            <person name="Gungor B."/>
            <person name="Hartog M."/>
            <person name="Hontelez J."/>
            <person name="Verver J."/>
            <person name="Yang W.-C."/>
            <person name="Schijlen E."/>
            <person name="Repin R."/>
            <person name="Schilthuizen M."/>
            <person name="Schranz E."/>
            <person name="Heidstra R."/>
            <person name="Miyata K."/>
            <person name="Fedorova E."/>
            <person name="Kohlen W."/>
            <person name="Bisseling T."/>
            <person name="Smit S."/>
            <person name="Geurts R."/>
        </authorList>
    </citation>
    <scope>NUCLEOTIDE SEQUENCE [LARGE SCALE GENOMIC DNA]</scope>
    <source>
        <strain evidence="2">cv. WU1-14</strain>
    </source>
</reference>
<organism evidence="1 2">
    <name type="scientific">Parasponia andersonii</name>
    <name type="common">Sponia andersonii</name>
    <dbReference type="NCBI Taxonomy" id="3476"/>
    <lineage>
        <taxon>Eukaryota</taxon>
        <taxon>Viridiplantae</taxon>
        <taxon>Streptophyta</taxon>
        <taxon>Embryophyta</taxon>
        <taxon>Tracheophyta</taxon>
        <taxon>Spermatophyta</taxon>
        <taxon>Magnoliopsida</taxon>
        <taxon>eudicotyledons</taxon>
        <taxon>Gunneridae</taxon>
        <taxon>Pentapetalae</taxon>
        <taxon>rosids</taxon>
        <taxon>fabids</taxon>
        <taxon>Rosales</taxon>
        <taxon>Cannabaceae</taxon>
        <taxon>Parasponia</taxon>
    </lineage>
</organism>
<sequence>MGTSKIKIEKFNRKGDFGIWKKKMRAVVVQQKCVHTIRDGSDFPEVMKASKKQEIQELAYSLQILNLSDNVLRKIDEEDTATKI</sequence>
<proteinExistence type="predicted"/>
<accession>A0A2P5DCC7</accession>
<comment type="caution">
    <text evidence="1">The sequence shown here is derived from an EMBL/GenBank/DDBJ whole genome shotgun (WGS) entry which is preliminary data.</text>
</comment>
<evidence type="ECO:0000313" key="1">
    <source>
        <dbReference type="EMBL" id="PON70937.1"/>
    </source>
</evidence>
<dbReference type="Proteomes" id="UP000237105">
    <property type="component" value="Unassembled WGS sequence"/>
</dbReference>
<dbReference type="AlphaFoldDB" id="A0A2P5DCC7"/>
<protein>
    <submittedName>
        <fullName evidence="1">LRR domain containing protein</fullName>
    </submittedName>
</protein>
<gene>
    <name evidence="1" type="ORF">PanWU01x14_076470</name>
</gene>
<keyword evidence="2" id="KW-1185">Reference proteome</keyword>
<dbReference type="InterPro" id="IPR001611">
    <property type="entry name" value="Leu-rich_rpt"/>
</dbReference>